<keyword evidence="2" id="KW-1133">Transmembrane helix</keyword>
<feature type="transmembrane region" description="Helical" evidence="2">
    <location>
        <begin position="12"/>
        <end position="33"/>
    </location>
</feature>
<dbReference type="Proteomes" id="UP000091846">
    <property type="component" value="Unassembled WGS sequence"/>
</dbReference>
<accession>A0A1A2Z5C9</accession>
<organism evidence="3 4">
    <name type="scientific">Mycobacterium colombiense</name>
    <dbReference type="NCBI Taxonomy" id="339268"/>
    <lineage>
        <taxon>Bacteria</taxon>
        <taxon>Bacillati</taxon>
        <taxon>Actinomycetota</taxon>
        <taxon>Actinomycetes</taxon>
        <taxon>Mycobacteriales</taxon>
        <taxon>Mycobacteriaceae</taxon>
        <taxon>Mycobacterium</taxon>
        <taxon>Mycobacterium avium complex (MAC)</taxon>
    </lineage>
</organism>
<dbReference type="OrthoDB" id="4948328at2"/>
<name>A0A1A2Z5C9_9MYCO</name>
<gene>
    <name evidence="3" type="ORF">A5708_16285</name>
</gene>
<dbReference type="RefSeq" id="WP_065027583.1">
    <property type="nucleotide sequence ID" value="NZ_LZKI01000036.1"/>
</dbReference>
<feature type="transmembrane region" description="Helical" evidence="2">
    <location>
        <begin position="102"/>
        <end position="126"/>
    </location>
</feature>
<feature type="compositionally biased region" description="Polar residues" evidence="1">
    <location>
        <begin position="151"/>
        <end position="173"/>
    </location>
</feature>
<dbReference type="AlphaFoldDB" id="A0A1A2Z5C9"/>
<feature type="transmembrane region" description="Helical" evidence="2">
    <location>
        <begin position="72"/>
        <end position="90"/>
    </location>
</feature>
<feature type="region of interest" description="Disordered" evidence="1">
    <location>
        <begin position="149"/>
        <end position="173"/>
    </location>
</feature>
<proteinExistence type="predicted"/>
<evidence type="ECO:0000256" key="1">
    <source>
        <dbReference type="SAM" id="MobiDB-lite"/>
    </source>
</evidence>
<keyword evidence="2" id="KW-0812">Transmembrane</keyword>
<sequence length="173" mass="19476">MRSRRWSQIRRIREWLALSASIALIPWTVYLGLTLPQSYTAQHWQATWVGFDLLLLAFLLATAALGFARHRLLPLFAFATGVLLLCDAWFDMLTARRGDFAVSVLTAVLGELPLATVLIGGSVRIARLQAAGPSGRRWRAFLGRRRPWQIPTDSPANHRNTADSNVSTRLQRR</sequence>
<evidence type="ECO:0000256" key="2">
    <source>
        <dbReference type="SAM" id="Phobius"/>
    </source>
</evidence>
<keyword evidence="2" id="KW-0472">Membrane</keyword>
<evidence type="ECO:0000313" key="4">
    <source>
        <dbReference type="Proteomes" id="UP000091846"/>
    </source>
</evidence>
<comment type="caution">
    <text evidence="3">The sequence shown here is derived from an EMBL/GenBank/DDBJ whole genome shotgun (WGS) entry which is preliminary data.</text>
</comment>
<dbReference type="EMBL" id="LZKI01000036">
    <property type="protein sequence ID" value="OBI44868.1"/>
    <property type="molecule type" value="Genomic_DNA"/>
</dbReference>
<feature type="transmembrane region" description="Helical" evidence="2">
    <location>
        <begin position="45"/>
        <end position="65"/>
    </location>
</feature>
<protein>
    <submittedName>
        <fullName evidence="3">Uncharacterized protein</fullName>
    </submittedName>
</protein>
<evidence type="ECO:0000313" key="3">
    <source>
        <dbReference type="EMBL" id="OBI44868.1"/>
    </source>
</evidence>
<reference evidence="3 4" key="1">
    <citation type="submission" date="2016-06" db="EMBL/GenBank/DDBJ databases">
        <authorList>
            <person name="Kjaerup R.B."/>
            <person name="Dalgaard T.S."/>
            <person name="Juul-Madsen H.R."/>
        </authorList>
    </citation>
    <scope>NUCLEOTIDE SEQUENCE [LARGE SCALE GENOMIC DNA]</scope>
    <source>
        <strain evidence="3 4">E1334</strain>
    </source>
</reference>